<keyword evidence="2" id="KW-1185">Reference proteome</keyword>
<comment type="caution">
    <text evidence="1">The sequence shown here is derived from an EMBL/GenBank/DDBJ whole genome shotgun (WGS) entry which is preliminary data.</text>
</comment>
<reference evidence="1" key="1">
    <citation type="journal article" date="2021" name="Open Biol.">
        <title>Shared evolutionary footprints suggest mitochondrial oxidative damage underlies multiple complex I losses in fungi.</title>
        <authorList>
            <person name="Schikora-Tamarit M.A."/>
            <person name="Marcet-Houben M."/>
            <person name="Nosek J."/>
            <person name="Gabaldon T."/>
        </authorList>
    </citation>
    <scope>NUCLEOTIDE SEQUENCE</scope>
    <source>
        <strain evidence="1">CBS6075</strain>
    </source>
</reference>
<organism evidence="1 2">
    <name type="scientific">Ogataea philodendri</name>
    <dbReference type="NCBI Taxonomy" id="1378263"/>
    <lineage>
        <taxon>Eukaryota</taxon>
        <taxon>Fungi</taxon>
        <taxon>Dikarya</taxon>
        <taxon>Ascomycota</taxon>
        <taxon>Saccharomycotina</taxon>
        <taxon>Pichiomycetes</taxon>
        <taxon>Pichiales</taxon>
        <taxon>Pichiaceae</taxon>
        <taxon>Ogataea</taxon>
    </lineage>
</organism>
<dbReference type="GeneID" id="70237878"/>
<proteinExistence type="predicted"/>
<gene>
    <name evidence="1" type="ORF">OGAPHI_005914</name>
</gene>
<reference evidence="1" key="2">
    <citation type="submission" date="2021-01" db="EMBL/GenBank/DDBJ databases">
        <authorList>
            <person name="Schikora-Tamarit M.A."/>
        </authorList>
    </citation>
    <scope>NUCLEOTIDE SEQUENCE</scope>
    <source>
        <strain evidence="1">CBS6075</strain>
    </source>
</reference>
<evidence type="ECO:0000313" key="2">
    <source>
        <dbReference type="Proteomes" id="UP000769157"/>
    </source>
</evidence>
<dbReference type="AlphaFoldDB" id="A0A9P8NYT7"/>
<dbReference type="RefSeq" id="XP_046058840.1">
    <property type="nucleotide sequence ID" value="XM_046207147.1"/>
</dbReference>
<accession>A0A9P8NYT7</accession>
<dbReference type="EMBL" id="JAEUBE010000414">
    <property type="protein sequence ID" value="KAH3661736.1"/>
    <property type="molecule type" value="Genomic_DNA"/>
</dbReference>
<dbReference type="Proteomes" id="UP000769157">
    <property type="component" value="Unassembled WGS sequence"/>
</dbReference>
<name>A0A9P8NYT7_9ASCO</name>
<protein>
    <submittedName>
        <fullName evidence="1">Uncharacterized protein</fullName>
    </submittedName>
</protein>
<evidence type="ECO:0000313" key="1">
    <source>
        <dbReference type="EMBL" id="KAH3661736.1"/>
    </source>
</evidence>
<sequence length="75" mass="8136">MEDLCETTRRKDLNATASWSLSFLELKMDAIAASSSERMSFNDSGIKYASLFSSVPPLVLRSLINSRSSSVASTG</sequence>